<comment type="similarity">
    <text evidence="1">Belongs to the metallo-dependent hydrolases superfamily. ATZ/TRZ family.</text>
</comment>
<evidence type="ECO:0000256" key="1">
    <source>
        <dbReference type="ARBA" id="ARBA00006745"/>
    </source>
</evidence>
<dbReference type="CDD" id="cd01298">
    <property type="entry name" value="ATZ_TRZ_like"/>
    <property type="match status" value="1"/>
</dbReference>
<proteinExistence type="inferred from homology"/>
<accession>A0A6N7QPQ9</accession>
<dbReference type="GO" id="GO:0016810">
    <property type="term" value="F:hydrolase activity, acting on carbon-nitrogen (but not peptide) bonds"/>
    <property type="evidence" value="ECO:0007669"/>
    <property type="project" value="InterPro"/>
</dbReference>
<evidence type="ECO:0000313" key="4">
    <source>
        <dbReference type="EMBL" id="MRH77680.1"/>
    </source>
</evidence>
<protein>
    <submittedName>
        <fullName evidence="4">Amidohydrolase family protein</fullName>
    </submittedName>
</protein>
<name>A0A6N7QPQ9_9GAMM</name>
<keyword evidence="5" id="KW-1185">Reference proteome</keyword>
<evidence type="ECO:0000259" key="3">
    <source>
        <dbReference type="Pfam" id="PF01979"/>
    </source>
</evidence>
<sequence>MTPLAILNADWIINPGADSPALQNASLIVKDGWIEAMGPAHELSTDGCELIDASGMVLIPGLINTHGHFLQTLTRALPAAQNAGVIEWQRLHDPLWQKVTPEALQSATRIAAAELLLSGCTTSMDHNYLWPNGCRVDDQVEVMQSMGMRFHVACDQDERVIEQFHDPRPGSMLQVILAPCSPYSVSAESMRNTAALARQHDLRLHTHLAESQHEIDWCRENLGETPVSYVESLGWLADDVWFAHGVYLSNSDIVRLSVNGCGITHCPCSNMRLGNGIAPVQSLRGHGIPVGLGVDGAASNDTANLLGEVRQALLLQRVTHGASALTAEQALSMATREGAALLGRSDIGELAVGKAADIVGYRLDRLELAGAAVHDPLGALVFCAPARADWVMVNGKTLVKNATLLEHDLAEHIAKHNALASALSQP</sequence>
<dbReference type="RefSeq" id="WP_153718713.1">
    <property type="nucleotide sequence ID" value="NZ_WJPP01000001.1"/>
</dbReference>
<dbReference type="Gene3D" id="2.30.40.10">
    <property type="entry name" value="Urease, subunit C, domain 1"/>
    <property type="match status" value="1"/>
</dbReference>
<dbReference type="Proteomes" id="UP000433788">
    <property type="component" value="Unassembled WGS sequence"/>
</dbReference>
<evidence type="ECO:0000256" key="2">
    <source>
        <dbReference type="ARBA" id="ARBA00022801"/>
    </source>
</evidence>
<gene>
    <name evidence="4" type="ORF">GH984_03070</name>
</gene>
<dbReference type="EMBL" id="WJPP01000001">
    <property type="protein sequence ID" value="MRH77680.1"/>
    <property type="molecule type" value="Genomic_DNA"/>
</dbReference>
<reference evidence="4 5" key="1">
    <citation type="submission" date="2019-11" db="EMBL/GenBank/DDBJ databases">
        <authorList>
            <person name="Zhang X.Y."/>
        </authorList>
    </citation>
    <scope>NUCLEOTIDE SEQUENCE [LARGE SCALE GENOMIC DNA]</scope>
    <source>
        <strain evidence="4 5">C176</strain>
    </source>
</reference>
<dbReference type="InterPro" id="IPR032466">
    <property type="entry name" value="Metal_Hydrolase"/>
</dbReference>
<keyword evidence="2 4" id="KW-0378">Hydrolase</keyword>
<dbReference type="InterPro" id="IPR050287">
    <property type="entry name" value="MTA/SAH_deaminase"/>
</dbReference>
<dbReference type="AlphaFoldDB" id="A0A6N7QPQ9"/>
<feature type="domain" description="Amidohydrolase-related" evidence="3">
    <location>
        <begin position="57"/>
        <end position="397"/>
    </location>
</feature>
<evidence type="ECO:0000313" key="5">
    <source>
        <dbReference type="Proteomes" id="UP000433788"/>
    </source>
</evidence>
<dbReference type="SUPFAM" id="SSF51338">
    <property type="entry name" value="Composite domain of metallo-dependent hydrolases"/>
    <property type="match status" value="1"/>
</dbReference>
<dbReference type="PANTHER" id="PTHR43794:SF11">
    <property type="entry name" value="AMIDOHYDROLASE-RELATED DOMAIN-CONTAINING PROTEIN"/>
    <property type="match status" value="1"/>
</dbReference>
<dbReference type="Pfam" id="PF01979">
    <property type="entry name" value="Amidohydro_1"/>
    <property type="match status" value="1"/>
</dbReference>
<organism evidence="4 5">
    <name type="scientific">Spiribacter salilacus</name>
    <dbReference type="NCBI Taxonomy" id="2664894"/>
    <lineage>
        <taxon>Bacteria</taxon>
        <taxon>Pseudomonadati</taxon>
        <taxon>Pseudomonadota</taxon>
        <taxon>Gammaproteobacteria</taxon>
        <taxon>Chromatiales</taxon>
        <taxon>Ectothiorhodospiraceae</taxon>
        <taxon>Spiribacter</taxon>
    </lineage>
</organism>
<dbReference type="Gene3D" id="3.20.20.140">
    <property type="entry name" value="Metal-dependent hydrolases"/>
    <property type="match status" value="1"/>
</dbReference>
<dbReference type="PANTHER" id="PTHR43794">
    <property type="entry name" value="AMINOHYDROLASE SSNA-RELATED"/>
    <property type="match status" value="1"/>
</dbReference>
<comment type="caution">
    <text evidence="4">The sequence shown here is derived from an EMBL/GenBank/DDBJ whole genome shotgun (WGS) entry which is preliminary data.</text>
</comment>
<dbReference type="InterPro" id="IPR006680">
    <property type="entry name" value="Amidohydro-rel"/>
</dbReference>
<dbReference type="InterPro" id="IPR011059">
    <property type="entry name" value="Metal-dep_hydrolase_composite"/>
</dbReference>
<dbReference type="SUPFAM" id="SSF51556">
    <property type="entry name" value="Metallo-dependent hydrolases"/>
    <property type="match status" value="1"/>
</dbReference>